<accession>A0ABM1F735</accession>
<keyword evidence="4" id="KW-1185">Reference proteome</keyword>
<dbReference type="RefSeq" id="XP_014680256.1">
    <property type="nucleotide sequence ID" value="XM_014824770.1"/>
</dbReference>
<feature type="region of interest" description="Disordered" evidence="2">
    <location>
        <begin position="73"/>
        <end position="101"/>
    </location>
</feature>
<protein>
    <submittedName>
        <fullName evidence="5">Uncharacterized protein LOC106820232</fullName>
    </submittedName>
</protein>
<keyword evidence="1" id="KW-0539">Nucleus</keyword>
<dbReference type="InterPro" id="IPR006715">
    <property type="entry name" value="ETS_PEA3_N"/>
</dbReference>
<name>A0ABM1F735_PRICU</name>
<evidence type="ECO:0000259" key="3">
    <source>
        <dbReference type="Pfam" id="PF04621"/>
    </source>
</evidence>
<dbReference type="Pfam" id="PF04621">
    <property type="entry name" value="ETS_PEA3_N"/>
    <property type="match status" value="1"/>
</dbReference>
<dbReference type="Proteomes" id="UP000695022">
    <property type="component" value="Unplaced"/>
</dbReference>
<evidence type="ECO:0000313" key="4">
    <source>
        <dbReference type="Proteomes" id="UP000695022"/>
    </source>
</evidence>
<feature type="domain" description="PEA3-type ETS-domain transcription factor N-terminal" evidence="3">
    <location>
        <begin position="1"/>
        <end position="103"/>
    </location>
</feature>
<reference evidence="5" key="1">
    <citation type="submission" date="2025-08" db="UniProtKB">
        <authorList>
            <consortium name="RefSeq"/>
        </authorList>
    </citation>
    <scope>IDENTIFICATION</scope>
</reference>
<gene>
    <name evidence="5" type="primary">LOC106820232</name>
</gene>
<feature type="compositionally biased region" description="Low complexity" evidence="2">
    <location>
        <begin position="86"/>
        <end position="101"/>
    </location>
</feature>
<proteinExistence type="predicted"/>
<evidence type="ECO:0000256" key="1">
    <source>
        <dbReference type="ARBA" id="ARBA00023242"/>
    </source>
</evidence>
<dbReference type="GeneID" id="106820232"/>
<sequence length="127" mass="14500">MQEAWLHEAIGTSETEQYVPDFHLNFGVASRVKLEVNNHCCQPCRRLSHMPTPNFEYGERTFVSGSLTCEQDSSTGGRYEMPSPISSCQTSPTSVTTSPRSYVKKETRVSYQADMYHCMPDIRRIRN</sequence>
<evidence type="ECO:0000313" key="5">
    <source>
        <dbReference type="RefSeq" id="XP_014680256.1"/>
    </source>
</evidence>
<evidence type="ECO:0000256" key="2">
    <source>
        <dbReference type="SAM" id="MobiDB-lite"/>
    </source>
</evidence>
<organism evidence="4 5">
    <name type="scientific">Priapulus caudatus</name>
    <name type="common">Priapulid worm</name>
    <dbReference type="NCBI Taxonomy" id="37621"/>
    <lineage>
        <taxon>Eukaryota</taxon>
        <taxon>Metazoa</taxon>
        <taxon>Ecdysozoa</taxon>
        <taxon>Scalidophora</taxon>
        <taxon>Priapulida</taxon>
        <taxon>Priapulimorpha</taxon>
        <taxon>Priapulimorphida</taxon>
        <taxon>Priapulidae</taxon>
        <taxon>Priapulus</taxon>
    </lineage>
</organism>